<dbReference type="KEGG" id="mcos:GM418_23130"/>
<dbReference type="SMART" id="SM00448">
    <property type="entry name" value="REC"/>
    <property type="match status" value="1"/>
</dbReference>
<evidence type="ECO:0000313" key="4">
    <source>
        <dbReference type="EMBL" id="QGY46449.1"/>
    </source>
</evidence>
<gene>
    <name evidence="4" type="ORF">GM418_23130</name>
</gene>
<dbReference type="Pfam" id="PF04397">
    <property type="entry name" value="LytTR"/>
    <property type="match status" value="1"/>
</dbReference>
<feature type="domain" description="HTH LytTR-type" evidence="3">
    <location>
        <begin position="145"/>
        <end position="243"/>
    </location>
</feature>
<sequence length="245" mass="27747">MIPKIKCIVVDDEPIARKYLSDYIAKMPQLQLLATFGKAADAYQTIESGEAELVFLDIQMPGITGIEFIRTLQKKPYIILTTAYSEYALKGYELDVTDYLLKPVAFERFVRSVNKVVSKFDSQSGTEAPVSEKAGEAQPVARDFIFVKSGYKSVKIDIEDILYVEGMKEYVVIHSKEKKYTKLDRMKNFENLLKGKGFIRIHKSYIVSVKNIDAIFGNTVEVNGKQLPLGRSYKEEVTSILGMNE</sequence>
<dbReference type="InterPro" id="IPR001789">
    <property type="entry name" value="Sig_transdc_resp-reg_receiver"/>
</dbReference>
<proteinExistence type="predicted"/>
<keyword evidence="1" id="KW-0597">Phosphoprotein</keyword>
<dbReference type="Pfam" id="PF00072">
    <property type="entry name" value="Response_reg"/>
    <property type="match status" value="1"/>
</dbReference>
<organism evidence="4 5">
    <name type="scientific">Maribellus comscasis</name>
    <dbReference type="NCBI Taxonomy" id="2681766"/>
    <lineage>
        <taxon>Bacteria</taxon>
        <taxon>Pseudomonadati</taxon>
        <taxon>Bacteroidota</taxon>
        <taxon>Bacteroidia</taxon>
        <taxon>Marinilabiliales</taxon>
        <taxon>Prolixibacteraceae</taxon>
        <taxon>Maribellus</taxon>
    </lineage>
</organism>
<dbReference type="InterPro" id="IPR007492">
    <property type="entry name" value="LytTR_DNA-bd_dom"/>
</dbReference>
<reference evidence="4 5" key="1">
    <citation type="submission" date="2019-11" db="EMBL/GenBank/DDBJ databases">
        <authorList>
            <person name="Zheng R.K."/>
            <person name="Sun C.M."/>
        </authorList>
    </citation>
    <scope>NUCLEOTIDE SEQUENCE [LARGE SCALE GENOMIC DNA]</scope>
    <source>
        <strain evidence="4 5">WC007</strain>
    </source>
</reference>
<dbReference type="Gene3D" id="2.40.50.1020">
    <property type="entry name" value="LytTr DNA-binding domain"/>
    <property type="match status" value="1"/>
</dbReference>
<dbReference type="GO" id="GO:0000156">
    <property type="term" value="F:phosphorelay response regulator activity"/>
    <property type="evidence" value="ECO:0007669"/>
    <property type="project" value="InterPro"/>
</dbReference>
<dbReference type="PANTHER" id="PTHR37299:SF1">
    <property type="entry name" value="STAGE 0 SPORULATION PROTEIN A HOMOLOG"/>
    <property type="match status" value="1"/>
</dbReference>
<dbReference type="PROSITE" id="PS50930">
    <property type="entry name" value="HTH_LYTTR"/>
    <property type="match status" value="1"/>
</dbReference>
<evidence type="ECO:0000259" key="3">
    <source>
        <dbReference type="PROSITE" id="PS50930"/>
    </source>
</evidence>
<dbReference type="GO" id="GO:0003677">
    <property type="term" value="F:DNA binding"/>
    <property type="evidence" value="ECO:0007669"/>
    <property type="project" value="InterPro"/>
</dbReference>
<dbReference type="PANTHER" id="PTHR37299">
    <property type="entry name" value="TRANSCRIPTIONAL REGULATOR-RELATED"/>
    <property type="match status" value="1"/>
</dbReference>
<dbReference type="AlphaFoldDB" id="A0A6I6JYP1"/>
<dbReference type="SMART" id="SM00850">
    <property type="entry name" value="LytTR"/>
    <property type="match status" value="1"/>
</dbReference>
<evidence type="ECO:0000313" key="5">
    <source>
        <dbReference type="Proteomes" id="UP000428260"/>
    </source>
</evidence>
<dbReference type="Gene3D" id="3.40.50.2300">
    <property type="match status" value="1"/>
</dbReference>
<dbReference type="RefSeq" id="WP_158869582.1">
    <property type="nucleotide sequence ID" value="NZ_CP046401.1"/>
</dbReference>
<evidence type="ECO:0000259" key="2">
    <source>
        <dbReference type="PROSITE" id="PS50110"/>
    </source>
</evidence>
<dbReference type="SUPFAM" id="SSF52172">
    <property type="entry name" value="CheY-like"/>
    <property type="match status" value="1"/>
</dbReference>
<dbReference type="InterPro" id="IPR011006">
    <property type="entry name" value="CheY-like_superfamily"/>
</dbReference>
<evidence type="ECO:0000256" key="1">
    <source>
        <dbReference type="PROSITE-ProRule" id="PRU00169"/>
    </source>
</evidence>
<dbReference type="PROSITE" id="PS50110">
    <property type="entry name" value="RESPONSE_REGULATORY"/>
    <property type="match status" value="1"/>
</dbReference>
<dbReference type="EMBL" id="CP046401">
    <property type="protein sequence ID" value="QGY46449.1"/>
    <property type="molecule type" value="Genomic_DNA"/>
</dbReference>
<protein>
    <submittedName>
        <fullName evidence="4">Response regulator</fullName>
    </submittedName>
</protein>
<accession>A0A6I6JYP1</accession>
<dbReference type="InterPro" id="IPR046947">
    <property type="entry name" value="LytR-like"/>
</dbReference>
<feature type="modified residue" description="4-aspartylphosphate" evidence="1">
    <location>
        <position position="57"/>
    </location>
</feature>
<feature type="domain" description="Response regulatory" evidence="2">
    <location>
        <begin position="6"/>
        <end position="117"/>
    </location>
</feature>
<keyword evidence="5" id="KW-1185">Reference proteome</keyword>
<name>A0A6I6JYP1_9BACT</name>
<dbReference type="Proteomes" id="UP000428260">
    <property type="component" value="Chromosome"/>
</dbReference>